<accession>A0A7G5GP27</accession>
<keyword evidence="5" id="KW-1185">Reference proteome</keyword>
<dbReference type="NCBIfam" id="TIGR01451">
    <property type="entry name" value="B_ant_repeat"/>
    <property type="match status" value="1"/>
</dbReference>
<dbReference type="PROSITE" id="PS51820">
    <property type="entry name" value="PA14"/>
    <property type="match status" value="1"/>
</dbReference>
<dbReference type="InterPro" id="IPR011658">
    <property type="entry name" value="PA14_dom"/>
</dbReference>
<dbReference type="InterPro" id="IPR001434">
    <property type="entry name" value="OmcB-like_DUF11"/>
</dbReference>
<dbReference type="SUPFAM" id="SSF52266">
    <property type="entry name" value="SGNH hydrolase"/>
    <property type="match status" value="2"/>
</dbReference>
<dbReference type="Proteomes" id="UP000515369">
    <property type="component" value="Chromosome"/>
</dbReference>
<evidence type="ECO:0000313" key="5">
    <source>
        <dbReference type="Proteomes" id="UP000515369"/>
    </source>
</evidence>
<name>A0A7G5GP27_9BACT</name>
<evidence type="ECO:0000259" key="3">
    <source>
        <dbReference type="PROSITE" id="PS51820"/>
    </source>
</evidence>
<dbReference type="Pfam" id="PF07691">
    <property type="entry name" value="PA14"/>
    <property type="match status" value="1"/>
</dbReference>
<dbReference type="InterPro" id="IPR052940">
    <property type="entry name" value="Carb_Esterase_6"/>
</dbReference>
<gene>
    <name evidence="4" type="ORF">H3H32_21790</name>
</gene>
<dbReference type="InterPro" id="IPR047589">
    <property type="entry name" value="DUF11_rpt"/>
</dbReference>
<dbReference type="Gene3D" id="2.60.40.10">
    <property type="entry name" value="Immunoglobulins"/>
    <property type="match status" value="1"/>
</dbReference>
<dbReference type="InterPro" id="IPR036514">
    <property type="entry name" value="SGNH_hydro_sf"/>
</dbReference>
<dbReference type="SUPFAM" id="SSF56988">
    <property type="entry name" value="Anthrax protective antigen"/>
    <property type="match status" value="1"/>
</dbReference>
<reference evidence="4 5" key="1">
    <citation type="submission" date="2020-07" db="EMBL/GenBank/DDBJ databases">
        <title>Spirosoma foliorum sp. nov., isolated from the leaves on the Nejang mountain Korea, Republic of.</title>
        <authorList>
            <person name="Ho H."/>
            <person name="Lee Y.-J."/>
            <person name="Nurcahyanto D.-A."/>
            <person name="Kim S.-G."/>
        </authorList>
    </citation>
    <scope>NUCLEOTIDE SEQUENCE [LARGE SCALE GENOMIC DNA]</scope>
    <source>
        <strain evidence="4 5">PL0136</strain>
    </source>
</reference>
<proteinExistence type="predicted"/>
<feature type="region of interest" description="Disordered" evidence="2">
    <location>
        <begin position="1263"/>
        <end position="1282"/>
    </location>
</feature>
<evidence type="ECO:0000313" key="4">
    <source>
        <dbReference type="EMBL" id="QMW00619.1"/>
    </source>
</evidence>
<keyword evidence="1" id="KW-0378">Hydrolase</keyword>
<dbReference type="SMART" id="SM00758">
    <property type="entry name" value="PA14"/>
    <property type="match status" value="1"/>
</dbReference>
<evidence type="ECO:0000256" key="2">
    <source>
        <dbReference type="SAM" id="MobiDB-lite"/>
    </source>
</evidence>
<dbReference type="Gene3D" id="3.40.50.1110">
    <property type="entry name" value="SGNH hydrolase"/>
    <property type="match status" value="2"/>
</dbReference>
<dbReference type="InterPro" id="IPR005181">
    <property type="entry name" value="SASA"/>
</dbReference>
<dbReference type="KEGG" id="sfol:H3H32_21790"/>
<dbReference type="PANTHER" id="PTHR31988:SF19">
    <property type="entry name" value="9-O-ACETYL-N-ACETYLNEURAMINIC ACID DEACETYLASE-RELATED"/>
    <property type="match status" value="1"/>
</dbReference>
<evidence type="ECO:0000256" key="1">
    <source>
        <dbReference type="ARBA" id="ARBA00022801"/>
    </source>
</evidence>
<organism evidence="4 5">
    <name type="scientific">Spirosoma foliorum</name>
    <dbReference type="NCBI Taxonomy" id="2710596"/>
    <lineage>
        <taxon>Bacteria</taxon>
        <taxon>Pseudomonadati</taxon>
        <taxon>Bacteroidota</taxon>
        <taxon>Cytophagia</taxon>
        <taxon>Cytophagales</taxon>
        <taxon>Cytophagaceae</taxon>
        <taxon>Spirosoma</taxon>
    </lineage>
</organism>
<dbReference type="PANTHER" id="PTHR31988">
    <property type="entry name" value="ESTERASE, PUTATIVE (DUF303)-RELATED"/>
    <property type="match status" value="1"/>
</dbReference>
<feature type="domain" description="PA14" evidence="3">
    <location>
        <begin position="483"/>
        <end position="623"/>
    </location>
</feature>
<protein>
    <recommendedName>
        <fullName evidence="3">PA14 domain-containing protein</fullName>
    </recommendedName>
</protein>
<dbReference type="EMBL" id="CP059732">
    <property type="protein sequence ID" value="QMW00619.1"/>
    <property type="molecule type" value="Genomic_DNA"/>
</dbReference>
<dbReference type="Gene3D" id="3.90.182.10">
    <property type="entry name" value="Toxin - Anthrax Protective Antigen,domain 1"/>
    <property type="match status" value="1"/>
</dbReference>
<dbReference type="InterPro" id="IPR013783">
    <property type="entry name" value="Ig-like_fold"/>
</dbReference>
<sequence>MINCYRLVHKVHRLQLIVCLLLFIPTITFGQLQLNFPVSRIVFQRDNSNQAAVPFHAVAAASVTQVKVRLVVRQGGTTTAWSTFTPSNNAVSGRILSVQGGWYDLEAESFNGAVSLGIQRIDRVGVGEVLIASGQSNAQGFPYTTGASDDRVSCLNYYDGQITESRFPLTFSHLSIPTNVGPTNSSYIYGLLGDKLVQKLGVPVLIYGAAIGGTSSLQWRQTAEGQVIPESTQWDGADDLRPYRAIKATLTHYVQRTGLRAILWHQGESDKGKSASDYITNIQKVIEASRQDLGVTTLPWMIARASWFEGSNDPNIIAAQNQLISQVPYCYAGPNTDAYGNAYRQDGTHFLQSFYPQLADLWNQALTTSFFQQSTPYVLPQDAPRLTVGMPQPFYQYQGGHLVIPFLDEAPDGPESGVAYTAQLVSSTGQFITNLGINNTRPLRVTLPDNLAAGTYKTKIVSSVFSSTLSAPITVFAPTYAKKTGTGLTGKYYSGSDTNGPVLYSQLDGPLDMTWYDSGPTPYMPIRDWLISWTGQIEAPVTGTYAIKSSYDDATRIWVNGQLIIDELGAHAYPFTVKGQITLQANQRYDIRVELYQYWYNAQIRLQWVVPGTTQAVYIPKDRLFPASAPVATAGTSLNVVFPTPRTVLQRDNNNTALINIRGLCPAQTERVEIRVSPTVSGYGQNNDSYVVLDSQPNNGTFSGSVTATGGWYNLDIQAIAQSRVISHIRVTPVGVGEVFVIAGEDNAQGITPNRSVVSAADERVISVPHYNYTDTTRLPLPPAFSKITAKEAIGPHGNTAWCWGELGNLLTNRLNVPVLFYNVAWTGTTVRNWRESMEQGATNTIDNTQMPAGMPYSNLKRVLKDYVSLTGLRAVLWQQGESEYYSTTPQATNYATDLKAVINRSRVDAGFAQLPWIIARASVDNTTSSLYPSGSYEPVTNRQNEVIQTTAQVMAGPITDTIQVPRPDGTYFLGSGLTRLARAWNMALTSSIWSTTALLAQAPTVSDLRLTAESNSRTASVNQDIPFTINVINESSLPATNVQVRCQLPDQLQFTSSGTMSYQQGTLLASIPSLDIGQQIALGFIARPKQAGIYRIASEIVRADQLDQDSRPNTSIINGEDDVAWIDFRTTESSSSVFSTTVSQNAPILPQVVNNQPFGDPNKADLSLQLALSSMAPATNSPVSASLIVRNSGALTAQSVQVGCLLPAGLVFTSSGTMTVVSNTVRGTIASIASGGQAVLTFTMTPTTTGNKIVQTQIEASSLADPDSTPNNGFTNGEDDTATVTLRIGQVTP</sequence>
<dbReference type="InterPro" id="IPR037524">
    <property type="entry name" value="PA14/GLEYA"/>
</dbReference>
<dbReference type="GO" id="GO:0016788">
    <property type="term" value="F:hydrolase activity, acting on ester bonds"/>
    <property type="evidence" value="ECO:0007669"/>
    <property type="project" value="UniProtKB-ARBA"/>
</dbReference>
<dbReference type="Pfam" id="PF01345">
    <property type="entry name" value="DUF11"/>
    <property type="match status" value="2"/>
</dbReference>
<dbReference type="RefSeq" id="WP_182457733.1">
    <property type="nucleotide sequence ID" value="NZ_CP059732.1"/>
</dbReference>
<dbReference type="Pfam" id="PF03629">
    <property type="entry name" value="SASA"/>
    <property type="match status" value="2"/>
</dbReference>